<dbReference type="eggNOG" id="ENOG502RX2Y">
    <property type="taxonomic scope" value="Eukaryota"/>
</dbReference>
<dbReference type="PANTHER" id="PTHR38116:SF1">
    <property type="entry name" value="BZIP DOMAIN-CONTAINING PROTEIN"/>
    <property type="match status" value="1"/>
</dbReference>
<dbReference type="EMBL" id="ADBL01002280">
    <property type="status" value="NOT_ANNOTATED_CDS"/>
    <property type="molecule type" value="Genomic_DNA"/>
</dbReference>
<dbReference type="AlphaFoldDB" id="A0A0C4E9M1"/>
<evidence type="ECO:0000313" key="2">
    <source>
        <dbReference type="EMBL" id="KLU90355.1"/>
    </source>
</evidence>
<reference evidence="3" key="5">
    <citation type="submission" date="2015-06" db="UniProtKB">
        <authorList>
            <consortium name="EnsemblFungi"/>
        </authorList>
    </citation>
    <scope>IDENTIFICATION</scope>
    <source>
        <strain evidence="3">ATCC 64411</strain>
    </source>
</reference>
<sequence>MAVAPDGRMRDNLIRAAHALDADALCDDLCGGLYEGFDDCERRGMLVWADPWRVESWEVSEGFCRDATRDLRRHHEVHGTQAVGVVRRQQPPKQLDAREDEQ</sequence>
<reference evidence="4" key="2">
    <citation type="submission" date="2010-05" db="EMBL/GenBank/DDBJ databases">
        <title>The genome sequence of Magnaporthe poae strain ATCC 64411.</title>
        <authorList>
            <person name="Ma L.-J."/>
            <person name="Dead R."/>
            <person name="Young S."/>
            <person name="Zeng Q."/>
            <person name="Koehrsen M."/>
            <person name="Alvarado L."/>
            <person name="Berlin A."/>
            <person name="Chapman S.B."/>
            <person name="Chen Z."/>
            <person name="Freedman E."/>
            <person name="Gellesch M."/>
            <person name="Goldberg J."/>
            <person name="Griggs A."/>
            <person name="Gujja S."/>
            <person name="Heilman E.R."/>
            <person name="Heiman D."/>
            <person name="Hepburn T."/>
            <person name="Howarth C."/>
            <person name="Jen D."/>
            <person name="Larson L."/>
            <person name="Mehta T."/>
            <person name="Neiman D."/>
            <person name="Pearson M."/>
            <person name="Roberts A."/>
            <person name="Saif S."/>
            <person name="Shea T."/>
            <person name="Shenoy N."/>
            <person name="Sisk P."/>
            <person name="Stolte C."/>
            <person name="Sykes S."/>
            <person name="Walk T."/>
            <person name="White J."/>
            <person name="Yandava C."/>
            <person name="Haas B."/>
            <person name="Nusbaum C."/>
            <person name="Birren B."/>
        </authorList>
    </citation>
    <scope>NUCLEOTIDE SEQUENCE [LARGE SCALE GENOMIC DNA]</scope>
    <source>
        <strain evidence="4">ATCC 64411 / 73-15</strain>
    </source>
</reference>
<keyword evidence="4" id="KW-1185">Reference proteome</keyword>
<evidence type="ECO:0000256" key="1">
    <source>
        <dbReference type="SAM" id="MobiDB-lite"/>
    </source>
</evidence>
<protein>
    <submittedName>
        <fullName evidence="2 3">Uncharacterized protein</fullName>
    </submittedName>
</protein>
<dbReference type="EnsemblFungi" id="MAPG_09317T0">
    <property type="protein sequence ID" value="MAPG_09317T0"/>
    <property type="gene ID" value="MAPG_09317"/>
</dbReference>
<gene>
    <name evidence="2" type="ORF">MAPG_09317</name>
</gene>
<evidence type="ECO:0000313" key="3">
    <source>
        <dbReference type="EnsemblFungi" id="MAPG_09317T0"/>
    </source>
</evidence>
<reference evidence="2" key="1">
    <citation type="submission" date="2010-05" db="EMBL/GenBank/DDBJ databases">
        <title>The Genome Sequence of Magnaporthe poae strain ATCC 64411.</title>
        <authorList>
            <consortium name="The Broad Institute Genome Sequencing Platform"/>
            <consortium name="Broad Institute Genome Sequencing Center for Infectious Disease"/>
            <person name="Ma L.-J."/>
            <person name="Dead R."/>
            <person name="Young S."/>
            <person name="Zeng Q."/>
            <person name="Koehrsen M."/>
            <person name="Alvarado L."/>
            <person name="Berlin A."/>
            <person name="Chapman S.B."/>
            <person name="Chen Z."/>
            <person name="Freedman E."/>
            <person name="Gellesch M."/>
            <person name="Goldberg J."/>
            <person name="Griggs A."/>
            <person name="Gujja S."/>
            <person name="Heilman E.R."/>
            <person name="Heiman D."/>
            <person name="Hepburn T."/>
            <person name="Howarth C."/>
            <person name="Jen D."/>
            <person name="Larson L."/>
            <person name="Mehta T."/>
            <person name="Neiman D."/>
            <person name="Pearson M."/>
            <person name="Roberts A."/>
            <person name="Saif S."/>
            <person name="Shea T."/>
            <person name="Shenoy N."/>
            <person name="Sisk P."/>
            <person name="Stolte C."/>
            <person name="Sykes S."/>
            <person name="Walk T."/>
            <person name="White J."/>
            <person name="Yandava C."/>
            <person name="Haas B."/>
            <person name="Nusbaum C."/>
            <person name="Birren B."/>
        </authorList>
    </citation>
    <scope>NUCLEOTIDE SEQUENCE</scope>
    <source>
        <strain evidence="2">ATCC 64411</strain>
    </source>
</reference>
<name>A0A0C4E9M1_MAGP6</name>
<dbReference type="VEuPathDB" id="FungiDB:MAPG_09317"/>
<dbReference type="PANTHER" id="PTHR38116">
    <property type="entry name" value="CHROMOSOME 7, WHOLE GENOME SHOTGUN SEQUENCE"/>
    <property type="match status" value="1"/>
</dbReference>
<accession>A0A0C4E9M1</accession>
<feature type="region of interest" description="Disordered" evidence="1">
    <location>
        <begin position="81"/>
        <end position="102"/>
    </location>
</feature>
<proteinExistence type="predicted"/>
<dbReference type="STRING" id="644358.A0A0C4E9M1"/>
<organism evidence="3 4">
    <name type="scientific">Magnaporthiopsis poae (strain ATCC 64411 / 73-15)</name>
    <name type="common">Kentucky bluegrass fungus</name>
    <name type="synonym">Magnaporthe poae</name>
    <dbReference type="NCBI Taxonomy" id="644358"/>
    <lineage>
        <taxon>Eukaryota</taxon>
        <taxon>Fungi</taxon>
        <taxon>Dikarya</taxon>
        <taxon>Ascomycota</taxon>
        <taxon>Pezizomycotina</taxon>
        <taxon>Sordariomycetes</taxon>
        <taxon>Sordariomycetidae</taxon>
        <taxon>Magnaporthales</taxon>
        <taxon>Magnaporthaceae</taxon>
        <taxon>Magnaporthiopsis</taxon>
    </lineage>
</organism>
<dbReference type="EMBL" id="GL876974">
    <property type="protein sequence ID" value="KLU90355.1"/>
    <property type="molecule type" value="Genomic_DNA"/>
</dbReference>
<dbReference type="Proteomes" id="UP000011715">
    <property type="component" value="Unassembled WGS sequence"/>
</dbReference>
<reference evidence="3" key="4">
    <citation type="journal article" date="2015" name="G3 (Bethesda)">
        <title>Genome sequences of three phytopathogenic species of the Magnaporthaceae family of fungi.</title>
        <authorList>
            <person name="Okagaki L.H."/>
            <person name="Nunes C.C."/>
            <person name="Sailsbery J."/>
            <person name="Clay B."/>
            <person name="Brown D."/>
            <person name="John T."/>
            <person name="Oh Y."/>
            <person name="Young N."/>
            <person name="Fitzgerald M."/>
            <person name="Haas B.J."/>
            <person name="Zeng Q."/>
            <person name="Young S."/>
            <person name="Adiconis X."/>
            <person name="Fan L."/>
            <person name="Levin J.Z."/>
            <person name="Mitchell T.K."/>
            <person name="Okubara P.A."/>
            <person name="Farman M.L."/>
            <person name="Kohn L.M."/>
            <person name="Birren B."/>
            <person name="Ma L.-J."/>
            <person name="Dean R.A."/>
        </authorList>
    </citation>
    <scope>NUCLEOTIDE SEQUENCE</scope>
    <source>
        <strain evidence="3">ATCC 64411 / 73-15</strain>
    </source>
</reference>
<evidence type="ECO:0000313" key="4">
    <source>
        <dbReference type="Proteomes" id="UP000011715"/>
    </source>
</evidence>
<dbReference type="OrthoDB" id="125347at2759"/>
<reference evidence="2" key="3">
    <citation type="submission" date="2011-03" db="EMBL/GenBank/DDBJ databases">
        <title>Annotation of Magnaporthe poae ATCC 64411.</title>
        <authorList>
            <person name="Ma L.-J."/>
            <person name="Dead R."/>
            <person name="Young S.K."/>
            <person name="Zeng Q."/>
            <person name="Gargeya S."/>
            <person name="Fitzgerald M."/>
            <person name="Haas B."/>
            <person name="Abouelleil A."/>
            <person name="Alvarado L."/>
            <person name="Arachchi H.M."/>
            <person name="Berlin A."/>
            <person name="Brown A."/>
            <person name="Chapman S.B."/>
            <person name="Chen Z."/>
            <person name="Dunbar C."/>
            <person name="Freedman E."/>
            <person name="Gearin G."/>
            <person name="Gellesch M."/>
            <person name="Goldberg J."/>
            <person name="Griggs A."/>
            <person name="Gujja S."/>
            <person name="Heiman D."/>
            <person name="Howarth C."/>
            <person name="Larson L."/>
            <person name="Lui A."/>
            <person name="MacDonald P.J.P."/>
            <person name="Mehta T."/>
            <person name="Montmayeur A."/>
            <person name="Murphy C."/>
            <person name="Neiman D."/>
            <person name="Pearson M."/>
            <person name="Priest M."/>
            <person name="Roberts A."/>
            <person name="Saif S."/>
            <person name="Shea T."/>
            <person name="Shenoy N."/>
            <person name="Sisk P."/>
            <person name="Stolte C."/>
            <person name="Sykes S."/>
            <person name="Yandava C."/>
            <person name="Wortman J."/>
            <person name="Nusbaum C."/>
            <person name="Birren B."/>
        </authorList>
    </citation>
    <scope>NUCLEOTIDE SEQUENCE</scope>
    <source>
        <strain evidence="2">ATCC 64411</strain>
    </source>
</reference>